<sequence>MKEYQETHQQGIISIENKSEILNREIDFTEMIKGDFGIQIAKDGRVWICINGIAFICFRPFMKGELI</sequence>
<accession>A0A6M3JLY9</accession>
<dbReference type="EMBL" id="MT141757">
    <property type="protein sequence ID" value="QJA70022.1"/>
    <property type="molecule type" value="Genomic_DNA"/>
</dbReference>
<dbReference type="AlphaFoldDB" id="A0A6M3JLY9"/>
<proteinExistence type="predicted"/>
<name>A0A6M3JLY9_9ZZZZ</name>
<protein>
    <submittedName>
        <fullName evidence="1">Uncharacterized protein</fullName>
    </submittedName>
</protein>
<evidence type="ECO:0000313" key="1">
    <source>
        <dbReference type="EMBL" id="QJA70022.1"/>
    </source>
</evidence>
<gene>
    <name evidence="1" type="ORF">MM415A04054_0006</name>
</gene>
<reference evidence="1" key="1">
    <citation type="submission" date="2020-03" db="EMBL/GenBank/DDBJ databases">
        <title>The deep terrestrial virosphere.</title>
        <authorList>
            <person name="Holmfeldt K."/>
            <person name="Nilsson E."/>
            <person name="Simone D."/>
            <person name="Lopez-Fernandez M."/>
            <person name="Wu X."/>
            <person name="de Brujin I."/>
            <person name="Lundin D."/>
            <person name="Andersson A."/>
            <person name="Bertilsson S."/>
            <person name="Dopson M."/>
        </authorList>
    </citation>
    <scope>NUCLEOTIDE SEQUENCE</scope>
    <source>
        <strain evidence="1">MM415A04054</strain>
    </source>
</reference>
<organism evidence="1">
    <name type="scientific">viral metagenome</name>
    <dbReference type="NCBI Taxonomy" id="1070528"/>
    <lineage>
        <taxon>unclassified sequences</taxon>
        <taxon>metagenomes</taxon>
        <taxon>organismal metagenomes</taxon>
    </lineage>
</organism>